<sequence>MVTVVPPVEVMRPRAAAEIPAADGLAGGVQYSIKLDGFRCVAFARGGRGAGPGSAVLQSRSGRNMALDFPDVAAAIGALPAGLVLDGEVCAWVDGAFSFAQLMRPHAARVADGVVVAYVAFDVLAVPGRDVRELPLAQRWELLTAALEEAGPQVQRVLATTDREQALIWYEALVGQGVEGLVCKGLASRYRPRDAKSWVKVRHSDTRDAAVVGYTGPVAHPRALVLVLPGDADPLLSSPLTPTVRAQAREALAGVPDEGEERIVAIGLGDVPYRRVGVGLLAEVRQNVGRHGTSAVQRLRYGDR</sequence>
<dbReference type="PANTHER" id="PTHR45674">
    <property type="entry name" value="DNA LIGASE 1/3 FAMILY MEMBER"/>
    <property type="match status" value="1"/>
</dbReference>
<dbReference type="Gene3D" id="3.30.470.30">
    <property type="entry name" value="DNA ligase/mRNA capping enzyme"/>
    <property type="match status" value="1"/>
</dbReference>
<evidence type="ECO:0000313" key="4">
    <source>
        <dbReference type="EMBL" id="MFF3338670.1"/>
    </source>
</evidence>
<dbReference type="GO" id="GO:0016874">
    <property type="term" value="F:ligase activity"/>
    <property type="evidence" value="ECO:0007669"/>
    <property type="project" value="UniProtKB-KW"/>
</dbReference>
<keyword evidence="5" id="KW-1185">Reference proteome</keyword>
<dbReference type="InterPro" id="IPR012310">
    <property type="entry name" value="DNA_ligase_ATP-dep_cent"/>
</dbReference>
<dbReference type="SUPFAM" id="SSF56091">
    <property type="entry name" value="DNA ligase/mRNA capping enzyme, catalytic domain"/>
    <property type="match status" value="1"/>
</dbReference>
<dbReference type="InterPro" id="IPR050191">
    <property type="entry name" value="ATP-dep_DNA_ligase"/>
</dbReference>
<comment type="caution">
    <text evidence="4">The sequence shown here is derived from an EMBL/GenBank/DDBJ whole genome shotgun (WGS) entry which is preliminary data.</text>
</comment>
<evidence type="ECO:0000256" key="2">
    <source>
        <dbReference type="ARBA" id="ARBA00022598"/>
    </source>
</evidence>
<reference evidence="4 5" key="1">
    <citation type="submission" date="2024-10" db="EMBL/GenBank/DDBJ databases">
        <title>The Natural Products Discovery Center: Release of the First 8490 Sequenced Strains for Exploring Actinobacteria Biosynthetic Diversity.</title>
        <authorList>
            <person name="Kalkreuter E."/>
            <person name="Kautsar S.A."/>
            <person name="Yang D."/>
            <person name="Bader C.D."/>
            <person name="Teijaro C.N."/>
            <person name="Fluegel L."/>
            <person name="Davis C.M."/>
            <person name="Simpson J.R."/>
            <person name="Lauterbach L."/>
            <person name="Steele A.D."/>
            <person name="Gui C."/>
            <person name="Meng S."/>
            <person name="Li G."/>
            <person name="Viehrig K."/>
            <person name="Ye F."/>
            <person name="Su P."/>
            <person name="Kiefer A.F."/>
            <person name="Nichols A."/>
            <person name="Cepeda A.J."/>
            <person name="Yan W."/>
            <person name="Fan B."/>
            <person name="Jiang Y."/>
            <person name="Adhikari A."/>
            <person name="Zheng C.-J."/>
            <person name="Schuster L."/>
            <person name="Cowan T.M."/>
            <person name="Smanski M.J."/>
            <person name="Chevrette M.G."/>
            <person name="De Carvalho L.P.S."/>
            <person name="Shen B."/>
        </authorList>
    </citation>
    <scope>NUCLEOTIDE SEQUENCE [LARGE SCALE GENOMIC DNA]</scope>
    <source>
        <strain evidence="4 5">NPDC003029</strain>
    </source>
</reference>
<evidence type="ECO:0000259" key="3">
    <source>
        <dbReference type="PROSITE" id="PS50160"/>
    </source>
</evidence>
<gene>
    <name evidence="4" type="ORF">ACFYWW_08020</name>
</gene>
<comment type="similarity">
    <text evidence="1">Belongs to the ATP-dependent DNA ligase family.</text>
</comment>
<keyword evidence="2 4" id="KW-0436">Ligase</keyword>
<organism evidence="4 5">
    <name type="scientific">Streptomyces flavidovirens</name>
    <dbReference type="NCBI Taxonomy" id="67298"/>
    <lineage>
        <taxon>Bacteria</taxon>
        <taxon>Bacillati</taxon>
        <taxon>Actinomycetota</taxon>
        <taxon>Actinomycetes</taxon>
        <taxon>Kitasatosporales</taxon>
        <taxon>Streptomycetaceae</taxon>
        <taxon>Streptomyces</taxon>
    </lineage>
</organism>
<feature type="domain" description="ATP-dependent DNA ligase family profile" evidence="3">
    <location>
        <begin position="116"/>
        <end position="227"/>
    </location>
</feature>
<dbReference type="PROSITE" id="PS50160">
    <property type="entry name" value="DNA_LIGASE_A3"/>
    <property type="match status" value="1"/>
</dbReference>
<dbReference type="Proteomes" id="UP001601976">
    <property type="component" value="Unassembled WGS sequence"/>
</dbReference>
<dbReference type="PANTHER" id="PTHR45674:SF4">
    <property type="entry name" value="DNA LIGASE 1"/>
    <property type="match status" value="1"/>
</dbReference>
<name>A0ABW6RAX8_9ACTN</name>
<dbReference type="EMBL" id="JBIAPK010000002">
    <property type="protein sequence ID" value="MFF3338670.1"/>
    <property type="molecule type" value="Genomic_DNA"/>
</dbReference>
<proteinExistence type="inferred from homology"/>
<dbReference type="Pfam" id="PF01068">
    <property type="entry name" value="DNA_ligase_A_M"/>
    <property type="match status" value="1"/>
</dbReference>
<evidence type="ECO:0000256" key="1">
    <source>
        <dbReference type="ARBA" id="ARBA00007572"/>
    </source>
</evidence>
<accession>A0ABW6RAX8</accession>
<dbReference type="RefSeq" id="WP_355723431.1">
    <property type="nucleotide sequence ID" value="NZ_JBEXNP010000014.1"/>
</dbReference>
<protein>
    <submittedName>
        <fullName evidence="4">DNA ligase</fullName>
    </submittedName>
</protein>
<evidence type="ECO:0000313" key="5">
    <source>
        <dbReference type="Proteomes" id="UP001601976"/>
    </source>
</evidence>